<dbReference type="AlphaFoldDB" id="A0A7Y7M3H6"/>
<dbReference type="Proteomes" id="UP000534870">
    <property type="component" value="Unassembled WGS sequence"/>
</dbReference>
<organism evidence="2 3">
    <name type="scientific">Nguyenibacter vanlangensis</name>
    <dbReference type="NCBI Taxonomy" id="1216886"/>
    <lineage>
        <taxon>Bacteria</taxon>
        <taxon>Pseudomonadati</taxon>
        <taxon>Pseudomonadota</taxon>
        <taxon>Alphaproteobacteria</taxon>
        <taxon>Acetobacterales</taxon>
        <taxon>Acetobacteraceae</taxon>
        <taxon>Nguyenibacter</taxon>
    </lineage>
</organism>
<evidence type="ECO:0000313" key="2">
    <source>
        <dbReference type="EMBL" id="NVN09715.1"/>
    </source>
</evidence>
<feature type="compositionally biased region" description="Basic and acidic residues" evidence="1">
    <location>
        <begin position="93"/>
        <end position="104"/>
    </location>
</feature>
<gene>
    <name evidence="2" type="ORF">HUK84_00875</name>
</gene>
<comment type="caution">
    <text evidence="2">The sequence shown here is derived from an EMBL/GenBank/DDBJ whole genome shotgun (WGS) entry which is preliminary data.</text>
</comment>
<reference evidence="2 3" key="1">
    <citation type="submission" date="2020-06" db="EMBL/GenBank/DDBJ databases">
        <title>Description of novel acetic acid bacteria.</title>
        <authorList>
            <person name="Sombolestani A."/>
        </authorList>
    </citation>
    <scope>NUCLEOTIDE SEQUENCE [LARGE SCALE GENOMIC DNA]</scope>
    <source>
        <strain evidence="2 3">LMG 31431</strain>
    </source>
</reference>
<proteinExistence type="predicted"/>
<feature type="region of interest" description="Disordered" evidence="1">
    <location>
        <begin position="93"/>
        <end position="125"/>
    </location>
</feature>
<protein>
    <submittedName>
        <fullName evidence="2">Uncharacterized protein</fullName>
    </submittedName>
</protein>
<name>A0A7Y7M3H6_9PROT</name>
<accession>A0A7Y7M3H6</accession>
<evidence type="ECO:0000256" key="1">
    <source>
        <dbReference type="SAM" id="MobiDB-lite"/>
    </source>
</evidence>
<sequence length="125" mass="14081">MSLYDEAEIQARSEASKRGFPNMAPMQPKATVRLKGAKHDPRFHIRDNRMLGMVGRTEVDADFWAAWTKQNSSYSPLRAGLIFAERTGARAQDAIRERSDERTGYEGLDPENLPVVGVTQREEDG</sequence>
<evidence type="ECO:0000313" key="3">
    <source>
        <dbReference type="Proteomes" id="UP000534870"/>
    </source>
</evidence>
<dbReference type="EMBL" id="JABXXP010000003">
    <property type="protein sequence ID" value="NVN09715.1"/>
    <property type="molecule type" value="Genomic_DNA"/>
</dbReference>